<name>A0A1B6C0M3_9HEMI</name>
<feature type="chain" id="PRO_5008579999" description="Kazal-like domain-containing protein" evidence="1">
    <location>
        <begin position="21"/>
        <end position="120"/>
    </location>
</feature>
<dbReference type="Gene3D" id="3.30.60.30">
    <property type="match status" value="2"/>
</dbReference>
<keyword evidence="1" id="KW-0732">Signal</keyword>
<dbReference type="Pfam" id="PF07648">
    <property type="entry name" value="Kazal_2"/>
    <property type="match status" value="2"/>
</dbReference>
<organism evidence="3">
    <name type="scientific">Clastoptera arizonana</name>
    <name type="common">Arizona spittle bug</name>
    <dbReference type="NCBI Taxonomy" id="38151"/>
    <lineage>
        <taxon>Eukaryota</taxon>
        <taxon>Metazoa</taxon>
        <taxon>Ecdysozoa</taxon>
        <taxon>Arthropoda</taxon>
        <taxon>Hexapoda</taxon>
        <taxon>Insecta</taxon>
        <taxon>Pterygota</taxon>
        <taxon>Neoptera</taxon>
        <taxon>Paraneoptera</taxon>
        <taxon>Hemiptera</taxon>
        <taxon>Auchenorrhyncha</taxon>
        <taxon>Cercopoidea</taxon>
        <taxon>Clastopteridae</taxon>
        <taxon>Clastoptera</taxon>
    </lineage>
</organism>
<dbReference type="EMBL" id="GEDC01030508">
    <property type="protein sequence ID" value="JAS06790.1"/>
    <property type="molecule type" value="Transcribed_RNA"/>
</dbReference>
<sequence>MKIVLAAVFIFGFLLAQLQCCNLAECIDEYAPVCGFNHFSHKKLKFRNRCFLAQHNLCEGTSFSLANMLCCTLQCPKDDSPVCGYDQSNHQAQTFDSDCYLYLHNACYRTNFMPDKRNLC</sequence>
<dbReference type="InterPro" id="IPR002350">
    <property type="entry name" value="Kazal_dom"/>
</dbReference>
<protein>
    <recommendedName>
        <fullName evidence="2">Kazal-like domain-containing protein</fullName>
    </recommendedName>
</protein>
<feature type="signal peptide" evidence="1">
    <location>
        <begin position="1"/>
        <end position="20"/>
    </location>
</feature>
<reference evidence="3" key="1">
    <citation type="submission" date="2015-12" db="EMBL/GenBank/DDBJ databases">
        <title>De novo transcriptome assembly of four potential Pierce s Disease insect vectors from Arizona vineyards.</title>
        <authorList>
            <person name="Tassone E.E."/>
        </authorList>
    </citation>
    <scope>NUCLEOTIDE SEQUENCE</scope>
</reference>
<gene>
    <name evidence="3" type="ORF">g.179</name>
</gene>
<evidence type="ECO:0000256" key="1">
    <source>
        <dbReference type="SAM" id="SignalP"/>
    </source>
</evidence>
<feature type="domain" description="Kazal-like" evidence="2">
    <location>
        <begin position="26"/>
        <end position="64"/>
    </location>
</feature>
<feature type="domain" description="Kazal-like" evidence="2">
    <location>
        <begin position="70"/>
        <end position="110"/>
    </location>
</feature>
<proteinExistence type="predicted"/>
<evidence type="ECO:0000313" key="3">
    <source>
        <dbReference type="EMBL" id="JAS06790.1"/>
    </source>
</evidence>
<dbReference type="AlphaFoldDB" id="A0A1B6C0M3"/>
<accession>A0A1B6C0M3</accession>
<evidence type="ECO:0000259" key="2">
    <source>
        <dbReference type="Pfam" id="PF07648"/>
    </source>
</evidence>